<dbReference type="FunFam" id="3.40.30.10:FF:000270">
    <property type="entry name" value="Glutathione peroxidase"/>
    <property type="match status" value="1"/>
</dbReference>
<dbReference type="AlphaFoldDB" id="A0A1I7UA35"/>
<evidence type="ECO:0000259" key="11">
    <source>
        <dbReference type="PROSITE" id="PS51352"/>
    </source>
</evidence>
<dbReference type="PRINTS" id="PR01011">
    <property type="entry name" value="GLUTPROXDASE"/>
</dbReference>
<proteinExistence type="inferred from homology"/>
<dbReference type="PROSITE" id="PS00460">
    <property type="entry name" value="GLUTATHIONE_PEROXID_1"/>
    <property type="match status" value="1"/>
</dbReference>
<evidence type="ECO:0000256" key="5">
    <source>
        <dbReference type="ARBA" id="ARBA00022490"/>
    </source>
</evidence>
<name>A0A1I7UA35_9PELO</name>
<dbReference type="PROSITE" id="PS51355">
    <property type="entry name" value="GLUTATHIONE_PEROXID_3"/>
    <property type="match status" value="1"/>
</dbReference>
<dbReference type="PROSITE" id="PS00763">
    <property type="entry name" value="GLUTATHIONE_PEROXID_2"/>
    <property type="match status" value="1"/>
</dbReference>
<dbReference type="Pfam" id="PF00255">
    <property type="entry name" value="GSHPx"/>
    <property type="match status" value="1"/>
</dbReference>
<dbReference type="PROSITE" id="PS51352">
    <property type="entry name" value="THIOREDOXIN_2"/>
    <property type="match status" value="1"/>
</dbReference>
<dbReference type="InterPro" id="IPR029760">
    <property type="entry name" value="GPX_CS"/>
</dbReference>
<evidence type="ECO:0000256" key="8">
    <source>
        <dbReference type="ARBA" id="ARBA00054853"/>
    </source>
</evidence>
<comment type="subcellular location">
    <subcellularLocation>
        <location evidence="2">Cytoplasm</location>
    </subcellularLocation>
</comment>
<evidence type="ECO:0000256" key="2">
    <source>
        <dbReference type="ARBA" id="ARBA00004496"/>
    </source>
</evidence>
<dbReference type="GO" id="GO:0006979">
    <property type="term" value="P:response to oxidative stress"/>
    <property type="evidence" value="ECO:0007669"/>
    <property type="project" value="InterPro"/>
</dbReference>
<dbReference type="STRING" id="1561998.A0A1I7UA35"/>
<keyword evidence="5" id="KW-0963">Cytoplasm</keyword>
<evidence type="ECO:0000256" key="4">
    <source>
        <dbReference type="ARBA" id="ARBA00012310"/>
    </source>
</evidence>
<sequence length="179" mass="19981">MLPAARRFISFTTASAMASVHGFTVKNAKGEDTPLSNYQGKVLIIVNVASQCGLTNSNYNQFKELLDQYKKDGLEVLAFPCNQFGSQEPSCEIDIAAFVADKFKFEPTLFQKINVNGDDADPLYKFLKQEKGGFLVDAIKWNFTKFLVGRDGHVIKRFSPTTEPKDMKKDIEAALQAKL</sequence>
<dbReference type="Proteomes" id="UP000095282">
    <property type="component" value="Unplaced"/>
</dbReference>
<organism evidence="12 13">
    <name type="scientific">Caenorhabditis tropicalis</name>
    <dbReference type="NCBI Taxonomy" id="1561998"/>
    <lineage>
        <taxon>Eukaryota</taxon>
        <taxon>Metazoa</taxon>
        <taxon>Ecdysozoa</taxon>
        <taxon>Nematoda</taxon>
        <taxon>Chromadorea</taxon>
        <taxon>Rhabditida</taxon>
        <taxon>Rhabditina</taxon>
        <taxon>Rhabditomorpha</taxon>
        <taxon>Rhabditoidea</taxon>
        <taxon>Rhabditidae</taxon>
        <taxon>Peloderinae</taxon>
        <taxon>Caenorhabditis</taxon>
    </lineage>
</organism>
<evidence type="ECO:0000256" key="9">
    <source>
        <dbReference type="PIRSR" id="PIRSR000303-1"/>
    </source>
</evidence>
<dbReference type="PANTHER" id="PTHR11592">
    <property type="entry name" value="GLUTATHIONE PEROXIDASE"/>
    <property type="match status" value="1"/>
</dbReference>
<keyword evidence="7 10" id="KW-0560">Oxidoreductase</keyword>
<dbReference type="GO" id="GO:0005737">
    <property type="term" value="C:cytoplasm"/>
    <property type="evidence" value="ECO:0007669"/>
    <property type="project" value="UniProtKB-SubCell"/>
</dbReference>
<dbReference type="InterPro" id="IPR013766">
    <property type="entry name" value="Thioredoxin_domain"/>
</dbReference>
<evidence type="ECO:0000256" key="7">
    <source>
        <dbReference type="ARBA" id="ARBA00023002"/>
    </source>
</evidence>
<comment type="function">
    <text evidence="8">May constitute a glutathione peroxidase-like protective system against oxidative stresses.</text>
</comment>
<dbReference type="GO" id="GO:0004602">
    <property type="term" value="F:glutathione peroxidase activity"/>
    <property type="evidence" value="ECO:0007669"/>
    <property type="project" value="UniProtKB-EC"/>
</dbReference>
<dbReference type="InterPro" id="IPR029759">
    <property type="entry name" value="GPX_AS"/>
</dbReference>
<dbReference type="CDD" id="cd00340">
    <property type="entry name" value="GSH_Peroxidase"/>
    <property type="match status" value="1"/>
</dbReference>
<reference evidence="13" key="1">
    <citation type="submission" date="2016-11" db="UniProtKB">
        <authorList>
            <consortium name="WormBaseParasite"/>
        </authorList>
    </citation>
    <scope>IDENTIFICATION</scope>
</reference>
<dbReference type="eggNOG" id="KOG1651">
    <property type="taxonomic scope" value="Eukaryota"/>
</dbReference>
<evidence type="ECO:0000256" key="10">
    <source>
        <dbReference type="RuleBase" id="RU000499"/>
    </source>
</evidence>
<comment type="catalytic activity">
    <reaction evidence="1">
        <text>2 glutathione + H2O2 = glutathione disulfide + 2 H2O</text>
        <dbReference type="Rhea" id="RHEA:16833"/>
        <dbReference type="ChEBI" id="CHEBI:15377"/>
        <dbReference type="ChEBI" id="CHEBI:16240"/>
        <dbReference type="ChEBI" id="CHEBI:57925"/>
        <dbReference type="ChEBI" id="CHEBI:58297"/>
        <dbReference type="EC" id="1.11.1.9"/>
    </reaction>
</comment>
<evidence type="ECO:0000313" key="13">
    <source>
        <dbReference type="WBParaSite" id="Csp11.Scaffold629.g16398.t1"/>
    </source>
</evidence>
<evidence type="ECO:0000313" key="12">
    <source>
        <dbReference type="Proteomes" id="UP000095282"/>
    </source>
</evidence>
<feature type="domain" description="Thioredoxin" evidence="11">
    <location>
        <begin position="14"/>
        <end position="176"/>
    </location>
</feature>
<dbReference type="PANTHER" id="PTHR11592:SF2">
    <property type="entry name" value="GLUTATHIONE PEROXIDASE 2"/>
    <property type="match status" value="1"/>
</dbReference>
<dbReference type="PIRSF" id="PIRSF000303">
    <property type="entry name" value="Glutathion_perox"/>
    <property type="match status" value="1"/>
</dbReference>
<evidence type="ECO:0000256" key="6">
    <source>
        <dbReference type="ARBA" id="ARBA00022559"/>
    </source>
</evidence>
<dbReference type="InterPro" id="IPR036249">
    <property type="entry name" value="Thioredoxin-like_sf"/>
</dbReference>
<evidence type="ECO:0000256" key="3">
    <source>
        <dbReference type="ARBA" id="ARBA00006926"/>
    </source>
</evidence>
<dbReference type="Gene3D" id="3.40.30.10">
    <property type="entry name" value="Glutaredoxin"/>
    <property type="match status" value="1"/>
</dbReference>
<accession>A0A1I7UA35</accession>
<protein>
    <recommendedName>
        <fullName evidence="4 10">Glutathione peroxidase</fullName>
    </recommendedName>
</protein>
<keyword evidence="6 10" id="KW-0575">Peroxidase</keyword>
<comment type="similarity">
    <text evidence="3 10">Belongs to the glutathione peroxidase family.</text>
</comment>
<dbReference type="InterPro" id="IPR000889">
    <property type="entry name" value="Glutathione_peroxidase"/>
</dbReference>
<feature type="active site" evidence="9">
    <location>
        <position position="52"/>
    </location>
</feature>
<evidence type="ECO:0000256" key="1">
    <source>
        <dbReference type="ARBA" id="ARBA00000217"/>
    </source>
</evidence>
<keyword evidence="12" id="KW-1185">Reference proteome</keyword>
<dbReference type="SUPFAM" id="SSF52833">
    <property type="entry name" value="Thioredoxin-like"/>
    <property type="match status" value="1"/>
</dbReference>
<dbReference type="WBParaSite" id="Csp11.Scaffold629.g16398.t1">
    <property type="protein sequence ID" value="Csp11.Scaffold629.g16398.t1"/>
    <property type="gene ID" value="Csp11.Scaffold629.g16398"/>
</dbReference>